<dbReference type="Pfam" id="PF13432">
    <property type="entry name" value="TPR_16"/>
    <property type="match status" value="1"/>
</dbReference>
<dbReference type="RefSeq" id="WP_183770978.1">
    <property type="nucleotide sequence ID" value="NZ_JACIDK010000002.1"/>
</dbReference>
<feature type="transmembrane region" description="Helical" evidence="3">
    <location>
        <begin position="99"/>
        <end position="120"/>
    </location>
</feature>
<keyword evidence="2" id="KW-0802">TPR repeat</keyword>
<protein>
    <submittedName>
        <fullName evidence="4">TolB-like protein/Tfp pilus assembly protein PilF</fullName>
    </submittedName>
</protein>
<dbReference type="AlphaFoldDB" id="A0A839ZZQ9"/>
<reference evidence="4 5" key="1">
    <citation type="submission" date="2020-08" db="EMBL/GenBank/DDBJ databases">
        <title>Genomic Encyclopedia of Type Strains, Phase IV (KMG-IV): sequencing the most valuable type-strain genomes for metagenomic binning, comparative biology and taxonomic classification.</title>
        <authorList>
            <person name="Goeker M."/>
        </authorList>
    </citation>
    <scope>NUCLEOTIDE SEQUENCE [LARGE SCALE GENOMIC DNA]</scope>
    <source>
        <strain evidence="4 5">DSM 21793</strain>
    </source>
</reference>
<dbReference type="PANTHER" id="PTHR44227">
    <property type="match status" value="1"/>
</dbReference>
<sequence length="724" mass="79099">MRVFGQFLSELKRRNVIRVAAVYTVTAWAIFQVAKTIFETLEFPKWTSQAALIVLALGLPIAIVIAWAFERAPDGSIHRTKTPEGAEAPARTGLTRLDVLLLGGLGLVLGVTAAQVSGVLRGPMQMLGGGPPEKSVAVLPFETFSQAQDAEYFADGLTEEVINSLAQSPELKVAGRTSSFYFKGKNEDLREVGKKLGVAHVVEGSVRREGDRLRVTCQLVACKDGFHLWSETYDRQMVDALDLQTEIGEAVAEAMKVKLALRSARPADETPRDPAAYTLQLTSMAQLRRQDPDSLKAARAGFEQLMDLEPRNAAAFAGYAQATMVLAQQGLAMDIGEAGRVAQGAIDKAVQLDPDSPDVWMAKAMIARVQSIRIGGPQYERAFDEAIARTLKLAPNKPEALSAKASRLNDLGQSGQAVAFGRKALALDPLNRSTIMTYGKALMNVGQLDESERQFHSATELYPEYEQAKYQLAMVLAEKGRFDEAEPWLKAIATGQDPFISLQTSWVYMNLGLREDADAVLRAISESPAKELGEVTILCYDGDWSGALAMGRSLMAKDDEPFWPMVVFQTSVMTGKYAEGVAALKTLRPDIFSPEPAVTGLDLAMPTVAAHALNRLGDRAQAKRLLDEVLKVTAPTPGQRPPNDWLVARAKVFAEKGMRNEAVAALESAYQNGWRGVFLWDESLWLDQQPNMLVLRDDPAIKALMAKARADLARQREAVLAQRA</sequence>
<dbReference type="Gene3D" id="1.25.40.10">
    <property type="entry name" value="Tetratricopeptide repeat domain"/>
    <property type="match status" value="2"/>
</dbReference>
<dbReference type="Gene3D" id="3.40.50.10070">
    <property type="entry name" value="TolB, N-terminal domain"/>
    <property type="match status" value="1"/>
</dbReference>
<dbReference type="InterPro" id="IPR052346">
    <property type="entry name" value="O-mannosyl-transferase_TMTC"/>
</dbReference>
<evidence type="ECO:0000256" key="1">
    <source>
        <dbReference type="ARBA" id="ARBA00022737"/>
    </source>
</evidence>
<keyword evidence="3" id="KW-1133">Transmembrane helix</keyword>
<dbReference type="Proteomes" id="UP000530564">
    <property type="component" value="Unassembled WGS sequence"/>
</dbReference>
<accession>A0A839ZZQ9</accession>
<organism evidence="4 5">
    <name type="scientific">Phenylobacterium haematophilum</name>
    <dbReference type="NCBI Taxonomy" id="98513"/>
    <lineage>
        <taxon>Bacteria</taxon>
        <taxon>Pseudomonadati</taxon>
        <taxon>Pseudomonadota</taxon>
        <taxon>Alphaproteobacteria</taxon>
        <taxon>Caulobacterales</taxon>
        <taxon>Caulobacteraceae</taxon>
        <taxon>Phenylobacterium</taxon>
    </lineage>
</organism>
<proteinExistence type="predicted"/>
<dbReference type="InterPro" id="IPR011990">
    <property type="entry name" value="TPR-like_helical_dom_sf"/>
</dbReference>
<name>A0A839ZZQ9_9CAUL</name>
<keyword evidence="3" id="KW-0812">Transmembrane</keyword>
<evidence type="ECO:0000256" key="3">
    <source>
        <dbReference type="SAM" id="Phobius"/>
    </source>
</evidence>
<dbReference type="GO" id="GO:0035269">
    <property type="term" value="P:protein O-linked glycosylation via mannose"/>
    <property type="evidence" value="ECO:0007669"/>
    <property type="project" value="TreeGrafter"/>
</dbReference>
<feature type="transmembrane region" description="Helical" evidence="3">
    <location>
        <begin position="20"/>
        <end position="38"/>
    </location>
</feature>
<keyword evidence="5" id="KW-1185">Reference proteome</keyword>
<dbReference type="GO" id="GO:0030968">
    <property type="term" value="P:endoplasmic reticulum unfolded protein response"/>
    <property type="evidence" value="ECO:0007669"/>
    <property type="project" value="TreeGrafter"/>
</dbReference>
<comment type="caution">
    <text evidence="4">The sequence shown here is derived from an EMBL/GenBank/DDBJ whole genome shotgun (WGS) entry which is preliminary data.</text>
</comment>
<keyword evidence="3" id="KW-0472">Membrane</keyword>
<feature type="transmembrane region" description="Helical" evidence="3">
    <location>
        <begin position="50"/>
        <end position="69"/>
    </location>
</feature>
<gene>
    <name evidence="4" type="ORF">GGQ61_001379</name>
</gene>
<evidence type="ECO:0000313" key="4">
    <source>
        <dbReference type="EMBL" id="MBB3890662.1"/>
    </source>
</evidence>
<dbReference type="SUPFAM" id="SSF48452">
    <property type="entry name" value="TPR-like"/>
    <property type="match status" value="2"/>
</dbReference>
<keyword evidence="1" id="KW-0677">Repeat</keyword>
<dbReference type="PANTHER" id="PTHR44227:SF3">
    <property type="entry name" value="PROTEIN O-MANNOSYL-TRANSFERASE TMTC4"/>
    <property type="match status" value="1"/>
</dbReference>
<evidence type="ECO:0000256" key="2">
    <source>
        <dbReference type="ARBA" id="ARBA00022803"/>
    </source>
</evidence>
<dbReference type="EMBL" id="JACIDK010000002">
    <property type="protein sequence ID" value="MBB3890662.1"/>
    <property type="molecule type" value="Genomic_DNA"/>
</dbReference>
<dbReference type="GO" id="GO:0000030">
    <property type="term" value="F:mannosyltransferase activity"/>
    <property type="evidence" value="ECO:0007669"/>
    <property type="project" value="TreeGrafter"/>
</dbReference>
<evidence type="ECO:0000313" key="5">
    <source>
        <dbReference type="Proteomes" id="UP000530564"/>
    </source>
</evidence>